<proteinExistence type="predicted"/>
<name>A0A5C6BL68_9PLAN</name>
<reference evidence="2 3" key="1">
    <citation type="submission" date="2019-02" db="EMBL/GenBank/DDBJ databases">
        <title>Deep-cultivation of Planctomycetes and their phenomic and genomic characterization uncovers novel biology.</title>
        <authorList>
            <person name="Wiegand S."/>
            <person name="Jogler M."/>
            <person name="Boedeker C."/>
            <person name="Pinto D."/>
            <person name="Vollmers J."/>
            <person name="Rivas-Marin E."/>
            <person name="Kohn T."/>
            <person name="Peeters S.H."/>
            <person name="Heuer A."/>
            <person name="Rast P."/>
            <person name="Oberbeckmann S."/>
            <person name="Bunk B."/>
            <person name="Jeske O."/>
            <person name="Meyerdierks A."/>
            <person name="Storesund J.E."/>
            <person name="Kallscheuer N."/>
            <person name="Luecker S."/>
            <person name="Lage O.M."/>
            <person name="Pohl T."/>
            <person name="Merkel B.J."/>
            <person name="Hornburger P."/>
            <person name="Mueller R.-W."/>
            <person name="Bruemmer F."/>
            <person name="Labrenz M."/>
            <person name="Spormann A.M."/>
            <person name="Op Den Camp H."/>
            <person name="Overmann J."/>
            <person name="Amann R."/>
            <person name="Jetten M.S.M."/>
            <person name="Mascher T."/>
            <person name="Medema M.H."/>
            <person name="Devos D.P."/>
            <person name="Kaster A.-K."/>
            <person name="Ovreas L."/>
            <person name="Rohde M."/>
            <person name="Galperin M.Y."/>
            <person name="Jogler C."/>
        </authorList>
    </citation>
    <scope>NUCLEOTIDE SEQUENCE [LARGE SCALE GENOMIC DNA]</scope>
    <source>
        <strain evidence="2 3">CA54</strain>
    </source>
</reference>
<dbReference type="AlphaFoldDB" id="A0A5C6BL68"/>
<dbReference type="Proteomes" id="UP000320735">
    <property type="component" value="Unassembled WGS sequence"/>
</dbReference>
<protein>
    <submittedName>
        <fullName evidence="2">Uncharacterized protein</fullName>
    </submittedName>
</protein>
<dbReference type="RefSeq" id="WP_146370257.1">
    <property type="nucleotide sequence ID" value="NZ_SJPP01000001.1"/>
</dbReference>
<keyword evidence="3" id="KW-1185">Reference proteome</keyword>
<comment type="caution">
    <text evidence="2">The sequence shown here is derived from an EMBL/GenBank/DDBJ whole genome shotgun (WGS) entry which is preliminary data.</text>
</comment>
<keyword evidence="1" id="KW-1133">Transmembrane helix</keyword>
<dbReference type="EMBL" id="SJPP01000001">
    <property type="protein sequence ID" value="TWU12840.1"/>
    <property type="molecule type" value="Genomic_DNA"/>
</dbReference>
<feature type="transmembrane region" description="Helical" evidence="1">
    <location>
        <begin position="7"/>
        <end position="26"/>
    </location>
</feature>
<evidence type="ECO:0000313" key="2">
    <source>
        <dbReference type="EMBL" id="TWU12840.1"/>
    </source>
</evidence>
<organism evidence="2 3">
    <name type="scientific">Symmachiella macrocystis</name>
    <dbReference type="NCBI Taxonomy" id="2527985"/>
    <lineage>
        <taxon>Bacteria</taxon>
        <taxon>Pseudomonadati</taxon>
        <taxon>Planctomycetota</taxon>
        <taxon>Planctomycetia</taxon>
        <taxon>Planctomycetales</taxon>
        <taxon>Planctomycetaceae</taxon>
        <taxon>Symmachiella</taxon>
    </lineage>
</organism>
<evidence type="ECO:0000256" key="1">
    <source>
        <dbReference type="SAM" id="Phobius"/>
    </source>
</evidence>
<keyword evidence="1" id="KW-0472">Membrane</keyword>
<sequence length="80" mass="9067">MQKGKFISGLGFVNAAVFVMLFIFLPRNNEIVYLSWDWASFYINTVNWNLLFGILIASLLVSVGAYFLVDSLQAKPQEDT</sequence>
<keyword evidence="1" id="KW-0812">Transmembrane</keyword>
<feature type="transmembrane region" description="Helical" evidence="1">
    <location>
        <begin position="46"/>
        <end position="69"/>
    </location>
</feature>
<gene>
    <name evidence="2" type="ORF">CA54_16660</name>
</gene>
<accession>A0A5C6BL68</accession>
<evidence type="ECO:0000313" key="3">
    <source>
        <dbReference type="Proteomes" id="UP000320735"/>
    </source>
</evidence>